<dbReference type="EMBL" id="CP091244">
    <property type="protein sequence ID" value="UJS25230.1"/>
    <property type="molecule type" value="Genomic_DNA"/>
</dbReference>
<protein>
    <submittedName>
        <fullName evidence="2">SPOR domain-containing protein</fullName>
    </submittedName>
</protein>
<reference evidence="2" key="1">
    <citation type="journal article" date="2022" name="Microorganisms">
        <title>Two New Species of Filamentous Sulfur Bacteria of the Genus Thiothrix, Thiothrix winogradskyi sp. nov. and 'Candidatus Thiothrix sulfatifontis' sp. nov.</title>
        <authorList>
            <person name="Ravin N.V."/>
            <person name="Rossetti S."/>
            <person name="Beletsky A.V."/>
            <person name="Kadnikov V.V."/>
            <person name="Rudenko T.S."/>
            <person name="Smolyakov D.D."/>
            <person name="Moskvitina M.I."/>
            <person name="Gureeva M.V."/>
            <person name="Mardanov A.V."/>
            <person name="Grabovich M.Y."/>
        </authorList>
    </citation>
    <scope>NUCLEOTIDE SEQUENCE</scope>
    <source>
        <strain evidence="2">CT3</strain>
    </source>
</reference>
<dbReference type="InterPro" id="IPR007730">
    <property type="entry name" value="SPOR-like_dom"/>
</dbReference>
<dbReference type="PROSITE" id="PS51724">
    <property type="entry name" value="SPOR"/>
    <property type="match status" value="1"/>
</dbReference>
<dbReference type="Pfam" id="PF05036">
    <property type="entry name" value="SPOR"/>
    <property type="match status" value="1"/>
</dbReference>
<keyword evidence="3" id="KW-1185">Reference proteome</keyword>
<dbReference type="SUPFAM" id="SSF110997">
    <property type="entry name" value="Sporulation related repeat"/>
    <property type="match status" value="1"/>
</dbReference>
<evidence type="ECO:0000259" key="1">
    <source>
        <dbReference type="PROSITE" id="PS51724"/>
    </source>
</evidence>
<dbReference type="InterPro" id="IPR036680">
    <property type="entry name" value="SPOR-like_sf"/>
</dbReference>
<feature type="domain" description="SPOR" evidence="1">
    <location>
        <begin position="143"/>
        <end position="228"/>
    </location>
</feature>
<dbReference type="RefSeq" id="WP_236499995.1">
    <property type="nucleotide sequence ID" value="NZ_CP091244.1"/>
</dbReference>
<dbReference type="Proteomes" id="UP001054801">
    <property type="component" value="Chromosome"/>
</dbReference>
<sequence length="228" mass="25593">MNQLNVFLKLSFLFVCFFPIKSLSDDSLKVKIIGMGETGNEKFLSNLIEVKVTGLQWNDKKTATQIRESNDGILYFPNPTVEPGGKITVNVVANGWEMLEPTNGVFYRPYDLNNEVVAIKMVTNQSRVNLSSLAGSFTNIYHSDSDLQYYVQVMASKSLDGAVEVQQTLINNQFKNATYIEAQRADLPDMDKLYKVIVGPFESRKSAEDSLAKIESLGAFEKPFIMLH</sequence>
<evidence type="ECO:0000313" key="3">
    <source>
        <dbReference type="Proteomes" id="UP001054801"/>
    </source>
</evidence>
<accession>A0ABY3T358</accession>
<name>A0ABY3T358_9GAMM</name>
<evidence type="ECO:0000313" key="2">
    <source>
        <dbReference type="EMBL" id="UJS25230.1"/>
    </source>
</evidence>
<dbReference type="Gene3D" id="3.30.70.1070">
    <property type="entry name" value="Sporulation related repeat"/>
    <property type="match status" value="1"/>
</dbReference>
<proteinExistence type="predicted"/>
<organism evidence="2 3">
    <name type="scientific">Thiothrix winogradskyi</name>
    <dbReference type="NCBI Taxonomy" id="96472"/>
    <lineage>
        <taxon>Bacteria</taxon>
        <taxon>Pseudomonadati</taxon>
        <taxon>Pseudomonadota</taxon>
        <taxon>Gammaproteobacteria</taxon>
        <taxon>Thiotrichales</taxon>
        <taxon>Thiotrichaceae</taxon>
        <taxon>Thiothrix</taxon>
    </lineage>
</organism>
<gene>
    <name evidence="2" type="ORF">L2Y54_04095</name>
</gene>